<comment type="catalytic activity">
    <reaction evidence="4">
        <text>L-phenylalanyl-tRNA(Phe) + an N-terminal L-alpha-aminoacyl-[protein] = an N-terminal L-phenylalanyl-L-alpha-aminoacyl-[protein] + tRNA(Phe)</text>
        <dbReference type="Rhea" id="RHEA:43632"/>
        <dbReference type="Rhea" id="RHEA-COMP:9668"/>
        <dbReference type="Rhea" id="RHEA-COMP:9699"/>
        <dbReference type="Rhea" id="RHEA-COMP:10636"/>
        <dbReference type="Rhea" id="RHEA-COMP:10637"/>
        <dbReference type="ChEBI" id="CHEBI:78442"/>
        <dbReference type="ChEBI" id="CHEBI:78531"/>
        <dbReference type="ChEBI" id="CHEBI:78597"/>
        <dbReference type="ChEBI" id="CHEBI:83561"/>
        <dbReference type="EC" id="2.3.2.6"/>
    </reaction>
</comment>
<comment type="function">
    <text evidence="4">Functions in the N-end rule pathway of protein degradation where it conjugates Leu, Phe and, less efficiently, Met from aminoacyl-tRNAs to the N-termini of proteins containing an N-terminal arginine or lysine.</text>
</comment>
<keyword evidence="3 4" id="KW-0012">Acyltransferase</keyword>
<dbReference type="SUPFAM" id="SSF55729">
    <property type="entry name" value="Acyl-CoA N-acyltransferases (Nat)"/>
    <property type="match status" value="1"/>
</dbReference>
<dbReference type="EMBL" id="JACVEW010000015">
    <property type="protein sequence ID" value="MBP0049168.1"/>
    <property type="molecule type" value="Genomic_DNA"/>
</dbReference>
<gene>
    <name evidence="4" type="primary">aat</name>
    <name evidence="5" type="ORF">H9C73_10500</name>
</gene>
<evidence type="ECO:0000313" key="6">
    <source>
        <dbReference type="Proteomes" id="UP000810171"/>
    </source>
</evidence>
<comment type="similarity">
    <text evidence="4">Belongs to the L/F-transferase family.</text>
</comment>
<dbReference type="InterPro" id="IPR016181">
    <property type="entry name" value="Acyl_CoA_acyltransferase"/>
</dbReference>
<dbReference type="Gene3D" id="3.30.70.3550">
    <property type="entry name" value="Leucyl/phenylalanyl-tRNA-protein transferase, N-terminal domain"/>
    <property type="match status" value="1"/>
</dbReference>
<organism evidence="5 6">
    <name type="scientific">Marinobacterium alkalitolerans</name>
    <dbReference type="NCBI Taxonomy" id="1542925"/>
    <lineage>
        <taxon>Bacteria</taxon>
        <taxon>Pseudomonadati</taxon>
        <taxon>Pseudomonadota</taxon>
        <taxon>Gammaproteobacteria</taxon>
        <taxon>Oceanospirillales</taxon>
        <taxon>Oceanospirillaceae</taxon>
        <taxon>Marinobacterium</taxon>
    </lineage>
</organism>
<reference evidence="5 6" key="1">
    <citation type="submission" date="2020-09" db="EMBL/GenBank/DDBJ databases">
        <authorList>
            <person name="Tanuku N.R.S."/>
        </authorList>
    </citation>
    <scope>NUCLEOTIDE SEQUENCE [LARGE SCALE GENOMIC DNA]</scope>
    <source>
        <strain evidence="5 6">AK62</strain>
    </source>
</reference>
<proteinExistence type="inferred from homology"/>
<sequence length="239" mass="27728">MIPWLADDSHDFPPLEQALDEPNGLLAAGGDLSLERLIKAYRSGIFPWYNPGEPILWWSPDPRCVLWPEDLHISRSLRKRLRKQDYRVTFDTAFHRVISACASPRPNQDGTWISNDIFCAYLNLHHQGYAHSVEVWIDDELVGGLYGLALGKMFFGESMFSRQRDCSKIAFAWLTRQLQYWGYELIDCQVYNNHLASLGATEIARPDFISELNRLCRQANAHDWRFDIDPEVFNGERHE</sequence>
<keyword evidence="1 4" id="KW-0963">Cytoplasm</keyword>
<dbReference type="Pfam" id="PF03588">
    <property type="entry name" value="Leu_Phe_trans"/>
    <property type="match status" value="1"/>
</dbReference>
<dbReference type="EC" id="2.3.2.6" evidence="4"/>
<comment type="catalytic activity">
    <reaction evidence="4">
        <text>N-terminal L-arginyl-[protein] + L-leucyl-tRNA(Leu) = N-terminal L-leucyl-L-arginyl-[protein] + tRNA(Leu) + H(+)</text>
        <dbReference type="Rhea" id="RHEA:50416"/>
        <dbReference type="Rhea" id="RHEA-COMP:9613"/>
        <dbReference type="Rhea" id="RHEA-COMP:9622"/>
        <dbReference type="Rhea" id="RHEA-COMP:12672"/>
        <dbReference type="Rhea" id="RHEA-COMP:12673"/>
        <dbReference type="ChEBI" id="CHEBI:15378"/>
        <dbReference type="ChEBI" id="CHEBI:64719"/>
        <dbReference type="ChEBI" id="CHEBI:78442"/>
        <dbReference type="ChEBI" id="CHEBI:78494"/>
        <dbReference type="ChEBI" id="CHEBI:133044"/>
        <dbReference type="EC" id="2.3.2.6"/>
    </reaction>
</comment>
<dbReference type="Gene3D" id="3.40.630.70">
    <property type="entry name" value="Leucyl/phenylalanyl-tRNA-protein transferase, C-terminal domain"/>
    <property type="match status" value="1"/>
</dbReference>
<accession>A0ABS3ZD00</accession>
<dbReference type="HAMAP" id="MF_00688">
    <property type="entry name" value="Leu_Phe_trans"/>
    <property type="match status" value="1"/>
</dbReference>
<comment type="catalytic activity">
    <reaction evidence="4">
        <text>N-terminal L-lysyl-[protein] + L-leucyl-tRNA(Leu) = N-terminal L-leucyl-L-lysyl-[protein] + tRNA(Leu) + H(+)</text>
        <dbReference type="Rhea" id="RHEA:12340"/>
        <dbReference type="Rhea" id="RHEA-COMP:9613"/>
        <dbReference type="Rhea" id="RHEA-COMP:9622"/>
        <dbReference type="Rhea" id="RHEA-COMP:12670"/>
        <dbReference type="Rhea" id="RHEA-COMP:12671"/>
        <dbReference type="ChEBI" id="CHEBI:15378"/>
        <dbReference type="ChEBI" id="CHEBI:65249"/>
        <dbReference type="ChEBI" id="CHEBI:78442"/>
        <dbReference type="ChEBI" id="CHEBI:78494"/>
        <dbReference type="ChEBI" id="CHEBI:133043"/>
        <dbReference type="EC" id="2.3.2.6"/>
    </reaction>
</comment>
<keyword evidence="6" id="KW-1185">Reference proteome</keyword>
<keyword evidence="2 4" id="KW-0808">Transferase</keyword>
<comment type="subcellular location">
    <subcellularLocation>
        <location evidence="4">Cytoplasm</location>
    </subcellularLocation>
</comment>
<dbReference type="GO" id="GO:0008914">
    <property type="term" value="F:leucyl-tRNA--protein transferase activity"/>
    <property type="evidence" value="ECO:0007669"/>
    <property type="project" value="UniProtKB-EC"/>
</dbReference>
<evidence type="ECO:0000313" key="5">
    <source>
        <dbReference type="EMBL" id="MBP0049168.1"/>
    </source>
</evidence>
<evidence type="ECO:0000256" key="2">
    <source>
        <dbReference type="ARBA" id="ARBA00022679"/>
    </source>
</evidence>
<dbReference type="InterPro" id="IPR042221">
    <property type="entry name" value="Leu/Phe-tRNA_Trfase_N"/>
</dbReference>
<dbReference type="PANTHER" id="PTHR30098:SF2">
    <property type="entry name" value="LEUCYL_PHENYLALANYL-TRNA--PROTEIN TRANSFERASE"/>
    <property type="match status" value="1"/>
</dbReference>
<protein>
    <recommendedName>
        <fullName evidence="4">Leucyl/phenylalanyl-tRNA--protein transferase</fullName>
        <ecNumber evidence="4">2.3.2.6</ecNumber>
    </recommendedName>
    <alternativeName>
        <fullName evidence="4">L/F-transferase</fullName>
    </alternativeName>
    <alternativeName>
        <fullName evidence="4">Leucyltransferase</fullName>
    </alternativeName>
    <alternativeName>
        <fullName evidence="4">Phenyalanyltransferase</fullName>
    </alternativeName>
</protein>
<dbReference type="RefSeq" id="WP_209287788.1">
    <property type="nucleotide sequence ID" value="NZ_JACVEW010000015.1"/>
</dbReference>
<comment type="caution">
    <text evidence="5">The sequence shown here is derived from an EMBL/GenBank/DDBJ whole genome shotgun (WGS) entry which is preliminary data.</text>
</comment>
<evidence type="ECO:0000256" key="4">
    <source>
        <dbReference type="HAMAP-Rule" id="MF_00688"/>
    </source>
</evidence>
<evidence type="ECO:0000256" key="3">
    <source>
        <dbReference type="ARBA" id="ARBA00023315"/>
    </source>
</evidence>
<evidence type="ECO:0000256" key="1">
    <source>
        <dbReference type="ARBA" id="ARBA00022490"/>
    </source>
</evidence>
<dbReference type="PANTHER" id="PTHR30098">
    <property type="entry name" value="LEUCYL/PHENYLALANYL-TRNA--PROTEIN TRANSFERASE"/>
    <property type="match status" value="1"/>
</dbReference>
<dbReference type="NCBIfam" id="TIGR00667">
    <property type="entry name" value="aat"/>
    <property type="match status" value="1"/>
</dbReference>
<name>A0ABS3ZD00_9GAMM</name>
<dbReference type="Proteomes" id="UP000810171">
    <property type="component" value="Unassembled WGS sequence"/>
</dbReference>
<dbReference type="InterPro" id="IPR004616">
    <property type="entry name" value="Leu/Phe-tRNA_Trfase"/>
</dbReference>
<dbReference type="InterPro" id="IPR042203">
    <property type="entry name" value="Leu/Phe-tRNA_Trfase_C"/>
</dbReference>